<evidence type="ECO:0000313" key="3">
    <source>
        <dbReference type="Proteomes" id="UP000594638"/>
    </source>
</evidence>
<dbReference type="EMBL" id="CACTIH010007362">
    <property type="protein sequence ID" value="CAA3011245.1"/>
    <property type="molecule type" value="Genomic_DNA"/>
</dbReference>
<evidence type="ECO:0000256" key="1">
    <source>
        <dbReference type="SAM" id="MobiDB-lite"/>
    </source>
</evidence>
<dbReference type="Gramene" id="OE9A020682T1">
    <property type="protein sequence ID" value="OE9A020682C1"/>
    <property type="gene ID" value="OE9A020682"/>
</dbReference>
<comment type="caution">
    <text evidence="2">The sequence shown here is derived from an EMBL/GenBank/DDBJ whole genome shotgun (WGS) entry which is preliminary data.</text>
</comment>
<accession>A0A8S0TY55</accession>
<evidence type="ECO:0000313" key="2">
    <source>
        <dbReference type="EMBL" id="CAA3011245.1"/>
    </source>
</evidence>
<dbReference type="AlphaFoldDB" id="A0A8S0TY55"/>
<reference evidence="2 3" key="1">
    <citation type="submission" date="2019-12" db="EMBL/GenBank/DDBJ databases">
        <authorList>
            <person name="Alioto T."/>
            <person name="Alioto T."/>
            <person name="Gomez Garrido J."/>
        </authorList>
    </citation>
    <scope>NUCLEOTIDE SEQUENCE [LARGE SCALE GENOMIC DNA]</scope>
</reference>
<organism evidence="2 3">
    <name type="scientific">Olea europaea subsp. europaea</name>
    <dbReference type="NCBI Taxonomy" id="158383"/>
    <lineage>
        <taxon>Eukaryota</taxon>
        <taxon>Viridiplantae</taxon>
        <taxon>Streptophyta</taxon>
        <taxon>Embryophyta</taxon>
        <taxon>Tracheophyta</taxon>
        <taxon>Spermatophyta</taxon>
        <taxon>Magnoliopsida</taxon>
        <taxon>eudicotyledons</taxon>
        <taxon>Gunneridae</taxon>
        <taxon>Pentapetalae</taxon>
        <taxon>asterids</taxon>
        <taxon>lamiids</taxon>
        <taxon>Lamiales</taxon>
        <taxon>Oleaceae</taxon>
        <taxon>Oleeae</taxon>
        <taxon>Olea</taxon>
    </lineage>
</organism>
<sequence length="139" mass="13994">MWFSVLAKWECCGGGVDATYGGGLGLLRFSIRMTSGCGGVDVACGGGSSGLGLLWFSTVVASRCGGGFDAPCVGGSGGFFVGGFRSACEASMLELHEAPGALSIDILAIGSSAYTPTLPAENHSSLYRQPPPPHPDATS</sequence>
<dbReference type="Proteomes" id="UP000594638">
    <property type="component" value="Unassembled WGS sequence"/>
</dbReference>
<keyword evidence="3" id="KW-1185">Reference proteome</keyword>
<proteinExistence type="predicted"/>
<name>A0A8S0TY55_OLEEU</name>
<feature type="compositionally biased region" description="Pro residues" evidence="1">
    <location>
        <begin position="129"/>
        <end position="139"/>
    </location>
</feature>
<gene>
    <name evidence="2" type="ORF">OLEA9_A020682</name>
</gene>
<protein>
    <submittedName>
        <fullName evidence="2">Uncharacterized protein</fullName>
    </submittedName>
</protein>
<feature type="region of interest" description="Disordered" evidence="1">
    <location>
        <begin position="120"/>
        <end position="139"/>
    </location>
</feature>